<protein>
    <recommendedName>
        <fullName evidence="5">RCC1 repeat-containing protein</fullName>
    </recommendedName>
</protein>
<accession>H8MIR5</accession>
<gene>
    <name evidence="3" type="ordered locus">COCOR_00800</name>
</gene>
<reference evidence="4" key="2">
    <citation type="submission" date="2012-03" db="EMBL/GenBank/DDBJ databases">
        <title>Genome sequence of the fruiting myxobacterium Corallococcus coralloides DSM 2259.</title>
        <authorList>
            <person name="Huntley S."/>
            <person name="Zhang Y."/>
            <person name="Treuner-Lange A."/>
            <person name="Sensen C.W."/>
            <person name="Sogaard-Andersen L."/>
        </authorList>
    </citation>
    <scope>NUCLEOTIDE SEQUENCE [LARGE SCALE GENOMIC DNA]</scope>
    <source>
        <strain evidence="4">ATCC 25202 / DSM 2259 / NBRC 100086 / M2</strain>
    </source>
</reference>
<dbReference type="Proteomes" id="UP000007587">
    <property type="component" value="Chromosome"/>
</dbReference>
<dbReference type="Gene3D" id="2.130.10.30">
    <property type="entry name" value="Regulator of chromosome condensation 1/beta-lactamase-inhibitor protein II"/>
    <property type="match status" value="2"/>
</dbReference>
<keyword evidence="1" id="KW-0677">Repeat</keyword>
<evidence type="ECO:0000313" key="3">
    <source>
        <dbReference type="EMBL" id="AFE03713.1"/>
    </source>
</evidence>
<feature type="signal peptide" evidence="2">
    <location>
        <begin position="1"/>
        <end position="20"/>
    </location>
</feature>
<dbReference type="InterPro" id="IPR000408">
    <property type="entry name" value="Reg_chr_condens"/>
</dbReference>
<dbReference type="InParanoid" id="H8MIR5"/>
<feature type="chain" id="PRO_5003616022" description="RCC1 repeat-containing protein" evidence="2">
    <location>
        <begin position="21"/>
        <end position="493"/>
    </location>
</feature>
<proteinExistence type="predicted"/>
<dbReference type="SUPFAM" id="SSF50985">
    <property type="entry name" value="RCC1/BLIP-II"/>
    <property type="match status" value="1"/>
</dbReference>
<dbReference type="PANTHER" id="PTHR22870:SF408">
    <property type="entry name" value="OS09G0560450 PROTEIN"/>
    <property type="match status" value="1"/>
</dbReference>
<dbReference type="AlphaFoldDB" id="H8MIR5"/>
<dbReference type="KEGG" id="ccx:COCOR_00800"/>
<keyword evidence="2" id="KW-0732">Signal</keyword>
<keyword evidence="4" id="KW-1185">Reference proteome</keyword>
<sequence>MSLSVRGLAVLAVLAFVAPACNDSSGAAVDVFTSLQLETPDESVASVRLTVSAPGLAARTVTLTQAGGPSGVLTVKLPIHNEKPLSEVLFNMWPYVRSAQSTPEASVGEGAALAVTSVDPEGETLTYAWKAGCVGVFEDIAAATTRFTPTAQPPVVGCKPCDLTVTVTDPHGGRAQETVSTCVKPGPALPVLAEGNGHFLVIRPGGTVWAWGNNVLGQLGTGSTATSEPAPAQVPGLTDIVAVSAGSGYSLALRADGTLFGWGDNTSGQLANEDLATIRRTPVVVEGLPRIAAIATMNVYSLVLGVDGTVWSWGNGRAVPSRVDVPPGISAVAAEYTHGVALHETGTVFTWYTGLSAGATAPTRIDSLSDVVAIASGMGSSLALGADGTVYTWGGGVEPGSRSLPQRVPGLSRVAAIGGGGSFNSLSTALLDDGSLYTWFFYFPNPQRVASLPAMSRLGQSGCIAQRADGAVFSWCTATGDAVQVLSGSPAGP</sequence>
<dbReference type="STRING" id="1144275.COCOR_00800"/>
<dbReference type="RefSeq" id="WP_014393651.1">
    <property type="nucleotide sequence ID" value="NC_017030.1"/>
</dbReference>
<dbReference type="HOGENOM" id="CLU_552883_0_0_7"/>
<evidence type="ECO:0000256" key="1">
    <source>
        <dbReference type="ARBA" id="ARBA00022737"/>
    </source>
</evidence>
<dbReference type="PANTHER" id="PTHR22870">
    <property type="entry name" value="REGULATOR OF CHROMOSOME CONDENSATION"/>
    <property type="match status" value="1"/>
</dbReference>
<dbReference type="EMBL" id="CP003389">
    <property type="protein sequence ID" value="AFE03713.1"/>
    <property type="molecule type" value="Genomic_DNA"/>
</dbReference>
<dbReference type="InterPro" id="IPR051210">
    <property type="entry name" value="Ub_ligase/GEF_domain"/>
</dbReference>
<evidence type="ECO:0000256" key="2">
    <source>
        <dbReference type="SAM" id="SignalP"/>
    </source>
</evidence>
<organism evidence="3 4">
    <name type="scientific">Corallococcus coralloides (strain ATCC 25202 / DSM 2259 / NBRC 100086 / M2)</name>
    <name type="common">Myxococcus coralloides</name>
    <dbReference type="NCBI Taxonomy" id="1144275"/>
    <lineage>
        <taxon>Bacteria</taxon>
        <taxon>Pseudomonadati</taxon>
        <taxon>Myxococcota</taxon>
        <taxon>Myxococcia</taxon>
        <taxon>Myxococcales</taxon>
        <taxon>Cystobacterineae</taxon>
        <taxon>Myxococcaceae</taxon>
        <taxon>Corallococcus</taxon>
    </lineage>
</organism>
<evidence type="ECO:0000313" key="4">
    <source>
        <dbReference type="Proteomes" id="UP000007587"/>
    </source>
</evidence>
<reference evidence="3 4" key="1">
    <citation type="journal article" date="2012" name="J. Bacteriol.">
        <title>Complete Genome Sequence of the Fruiting Myxobacterium Corallococcus coralloides DSM 2259.</title>
        <authorList>
            <person name="Huntley S."/>
            <person name="Zhang Y."/>
            <person name="Treuner-Lange A."/>
            <person name="Kneip S."/>
            <person name="Sensen C.W."/>
            <person name="Sogaard-Andersen L."/>
        </authorList>
    </citation>
    <scope>NUCLEOTIDE SEQUENCE [LARGE SCALE GENOMIC DNA]</scope>
    <source>
        <strain evidence="4">ATCC 25202 / DSM 2259 / NBRC 100086 / M2</strain>
    </source>
</reference>
<dbReference type="PRINTS" id="PR00633">
    <property type="entry name" value="RCCNDNSATION"/>
</dbReference>
<dbReference type="eggNOG" id="COG5184">
    <property type="taxonomic scope" value="Bacteria"/>
</dbReference>
<dbReference type="InterPro" id="IPR009091">
    <property type="entry name" value="RCC1/BLIP-II"/>
</dbReference>
<evidence type="ECO:0008006" key="5">
    <source>
        <dbReference type="Google" id="ProtNLM"/>
    </source>
</evidence>
<name>H8MIR5_CORCM</name>
<dbReference type="PROSITE" id="PS50012">
    <property type="entry name" value="RCC1_3"/>
    <property type="match status" value="3"/>
</dbReference>
<dbReference type="Pfam" id="PF00415">
    <property type="entry name" value="RCC1"/>
    <property type="match status" value="2"/>
</dbReference>